<feature type="signal peptide" evidence="1">
    <location>
        <begin position="1"/>
        <end position="16"/>
    </location>
</feature>
<proteinExistence type="predicted"/>
<evidence type="ECO:0000313" key="3">
    <source>
        <dbReference type="RefSeq" id="XP_018329854.1"/>
    </source>
</evidence>
<accession>A0A1W4X189</accession>
<gene>
    <name evidence="3" type="primary">LOC108740141</name>
</gene>
<name>A0A1W4X189_AGRPL</name>
<dbReference type="PANTHER" id="PTHR20898">
    <property type="entry name" value="DAEDALUS ON 3-RELATED-RELATED"/>
    <property type="match status" value="1"/>
</dbReference>
<dbReference type="Pfam" id="PF06477">
    <property type="entry name" value="DUF1091"/>
    <property type="match status" value="1"/>
</dbReference>
<dbReference type="RefSeq" id="XP_018329854.1">
    <property type="nucleotide sequence ID" value="XM_018474352.1"/>
</dbReference>
<protein>
    <submittedName>
        <fullName evidence="3">Uncharacterized protein LOC108740141 isoform X1</fullName>
    </submittedName>
</protein>
<reference evidence="3" key="1">
    <citation type="submission" date="2025-08" db="UniProtKB">
        <authorList>
            <consortium name="RefSeq"/>
        </authorList>
    </citation>
    <scope>IDENTIFICATION</scope>
    <source>
        <tissue evidence="3">Entire body</tissue>
    </source>
</reference>
<keyword evidence="1" id="KW-0732">Signal</keyword>
<keyword evidence="2" id="KW-1185">Reference proteome</keyword>
<evidence type="ECO:0000313" key="2">
    <source>
        <dbReference type="Proteomes" id="UP000192223"/>
    </source>
</evidence>
<organism evidence="2 3">
    <name type="scientific">Agrilus planipennis</name>
    <name type="common">Emerald ash borer</name>
    <name type="synonym">Agrilus marcopoli</name>
    <dbReference type="NCBI Taxonomy" id="224129"/>
    <lineage>
        <taxon>Eukaryota</taxon>
        <taxon>Metazoa</taxon>
        <taxon>Ecdysozoa</taxon>
        <taxon>Arthropoda</taxon>
        <taxon>Hexapoda</taxon>
        <taxon>Insecta</taxon>
        <taxon>Pterygota</taxon>
        <taxon>Neoptera</taxon>
        <taxon>Endopterygota</taxon>
        <taxon>Coleoptera</taxon>
        <taxon>Polyphaga</taxon>
        <taxon>Elateriformia</taxon>
        <taxon>Buprestoidea</taxon>
        <taxon>Buprestidae</taxon>
        <taxon>Agrilinae</taxon>
        <taxon>Agrilus</taxon>
    </lineage>
</organism>
<sequence length="166" mass="18977">MLYRFSVFLLIYVALAAELHHDKLELVYYDKSYIKNPIFSISELNGQYGFNISFDLLKDLGMHVKLNINISMQEENSKEYTSMQNFEDMDVCDMLKSDMFGIRKLMAVANITDCPWKAGHYKMLDLKGDPSGLPPVPSGNYMTGISVFDDNKLLTEMVWMGSVTDT</sequence>
<dbReference type="InParanoid" id="A0A1W4X189"/>
<dbReference type="InterPro" id="IPR010512">
    <property type="entry name" value="DUF1091"/>
</dbReference>
<feature type="chain" id="PRO_5010724546" evidence="1">
    <location>
        <begin position="17"/>
        <end position="166"/>
    </location>
</feature>
<dbReference type="GeneID" id="108740141"/>
<dbReference type="KEGG" id="apln:108740141"/>
<evidence type="ECO:0000256" key="1">
    <source>
        <dbReference type="SAM" id="SignalP"/>
    </source>
</evidence>
<dbReference type="OrthoDB" id="6664138at2759"/>
<dbReference type="AlphaFoldDB" id="A0A1W4X189"/>
<dbReference type="Proteomes" id="UP000192223">
    <property type="component" value="Unplaced"/>
</dbReference>